<name>A0A246G7N4_9FLAO</name>
<evidence type="ECO:0000313" key="2">
    <source>
        <dbReference type="Proteomes" id="UP000198034"/>
    </source>
</evidence>
<dbReference type="AlphaFoldDB" id="A0A246G7N4"/>
<evidence type="ECO:0000313" key="1">
    <source>
        <dbReference type="EMBL" id="OWP74554.1"/>
    </source>
</evidence>
<dbReference type="OrthoDB" id="885042at2"/>
<protein>
    <submittedName>
        <fullName evidence="1">Uncharacterized protein</fullName>
    </submittedName>
</protein>
<accession>A0A246G7N4</accession>
<gene>
    <name evidence="1" type="ORF">BWK62_14025</name>
</gene>
<dbReference type="Proteomes" id="UP000198034">
    <property type="component" value="Unassembled WGS sequence"/>
</dbReference>
<organism evidence="1 2">
    <name type="scientific">Flavobacterium columnare</name>
    <dbReference type="NCBI Taxonomy" id="996"/>
    <lineage>
        <taxon>Bacteria</taxon>
        <taxon>Pseudomonadati</taxon>
        <taxon>Bacteroidota</taxon>
        <taxon>Flavobacteriia</taxon>
        <taxon>Flavobacteriales</taxon>
        <taxon>Flavobacteriaceae</taxon>
        <taxon>Flavobacterium</taxon>
    </lineage>
</organism>
<comment type="caution">
    <text evidence="1">The sequence shown here is derived from an EMBL/GenBank/DDBJ whole genome shotgun (WGS) entry which is preliminary data.</text>
</comment>
<reference evidence="1 2" key="1">
    <citation type="journal article" date="2017" name="Infect. Genet. Evol.">
        <title>Comparative genome analysis of fish pathogen Flavobacterium columnare reveals extensive sequence diversity within the species.</title>
        <authorList>
            <person name="Kayansamruaj P."/>
            <person name="Dong H.T."/>
            <person name="Hirono I."/>
            <person name="Kondo H."/>
            <person name="Senapin S."/>
            <person name="Rodkhum C."/>
        </authorList>
    </citation>
    <scope>NUCLEOTIDE SEQUENCE [LARGE SCALE GENOMIC DNA]</scope>
    <source>
        <strain evidence="1 2">1214</strain>
    </source>
</reference>
<proteinExistence type="predicted"/>
<sequence>MKRVIYVSIFVLLTGFSKKETNVFICGSKGAKKYHYGEDCRGLNACKHEIIKISLREANEYGLTLCGWED</sequence>
<dbReference type="EMBL" id="MTCY01000065">
    <property type="protein sequence ID" value="OWP74554.1"/>
    <property type="molecule type" value="Genomic_DNA"/>
</dbReference>